<dbReference type="EMBL" id="MTYJ01000075">
    <property type="protein sequence ID" value="OQV16339.1"/>
    <property type="molecule type" value="Genomic_DNA"/>
</dbReference>
<organism evidence="3 4">
    <name type="scientific">Hypsibius exemplaris</name>
    <name type="common">Freshwater tardigrade</name>
    <dbReference type="NCBI Taxonomy" id="2072580"/>
    <lineage>
        <taxon>Eukaryota</taxon>
        <taxon>Metazoa</taxon>
        <taxon>Ecdysozoa</taxon>
        <taxon>Tardigrada</taxon>
        <taxon>Eutardigrada</taxon>
        <taxon>Parachela</taxon>
        <taxon>Hypsibioidea</taxon>
        <taxon>Hypsibiidae</taxon>
        <taxon>Hypsibius</taxon>
    </lineage>
</organism>
<feature type="compositionally biased region" description="Low complexity" evidence="1">
    <location>
        <begin position="179"/>
        <end position="190"/>
    </location>
</feature>
<keyword evidence="4" id="KW-1185">Reference proteome</keyword>
<dbReference type="InterPro" id="IPR025999">
    <property type="entry name" value="MCRS_N"/>
</dbReference>
<feature type="region of interest" description="Disordered" evidence="1">
    <location>
        <begin position="1"/>
        <end position="219"/>
    </location>
</feature>
<dbReference type="GO" id="GO:0002151">
    <property type="term" value="F:G-quadruplex RNA binding"/>
    <property type="evidence" value="ECO:0007669"/>
    <property type="project" value="InterPro"/>
</dbReference>
<name>A0A1W0WMC1_HYPEX</name>
<feature type="region of interest" description="Disordered" evidence="1">
    <location>
        <begin position="638"/>
        <end position="726"/>
    </location>
</feature>
<sequence>MADTVDAREDDDGAGWADDREEDSVAEEDRDEMDASDDEESMASASTTVATRANGDSLRQSPRDGSRPSSASREGSQGQSRAAGKISSAWQAVSRIDGGASDSGSSPSRRVSNLPLTAAQLSEIQDQNERRSARFVKRKKFDDETVEASLRPAYYRNRTGPEKSAGGKGPPQSEPQGRPSKSTAPASSASFHQHRSRHKKASHTASSPRTGEGSPPKLRIKRIAPKPDLIVEPEDAAAAPPVVVVQNFGFGGGFEPFDQALENGGTAEREYASGLDRNVSNTTESKKKMEKAKKSPMILDEPASRKAWAAMDDLKLISALPQLFDFALVAKYVSFSTKVEAGFLEQRWEELLNDAEACRESVEGLDRIPLDTIQRIRKMKFYTDIEEEAIKSVVAADATLDHFEGLLADYDRLFLPGRQAEDLQTHWKYISQRVKTELGREPPESNPELPEDLPRLRARNRVSDIQTNASCFGQALISYTGHLNYRSKHIGTEVAYLKAISERIATASLPDQQRPKFHRDHKSTLAFLCGVCVDYAIVNDEATFGYSDENTTVDIDLSLEGNIVNLVPFQGLIYLDIAGMFHIENYGQSTISVNGFPLEGGNDFELPDNSAVDIGTLTFQFYKNVGAVKKFVERAVADSHRQRNISNNHNNNNVIKPKKEESSPGHGFTGSGHPGNRAYVDDGRSDSPESDDSSENDGINGRPLYMDLEDERPIVNGNSASHLGEG</sequence>
<accession>A0A1W0WMC1</accession>
<feature type="compositionally biased region" description="Polar residues" evidence="1">
    <location>
        <begin position="716"/>
        <end position="726"/>
    </location>
</feature>
<dbReference type="GO" id="GO:0071339">
    <property type="term" value="C:MLL1 complex"/>
    <property type="evidence" value="ECO:0007669"/>
    <property type="project" value="InterPro"/>
</dbReference>
<dbReference type="GO" id="GO:0031011">
    <property type="term" value="C:Ino80 complex"/>
    <property type="evidence" value="ECO:0007669"/>
    <property type="project" value="InterPro"/>
</dbReference>
<feature type="compositionally biased region" description="Low complexity" evidence="1">
    <location>
        <begin position="644"/>
        <end position="653"/>
    </location>
</feature>
<feature type="compositionally biased region" description="Polar residues" evidence="1">
    <location>
        <begin position="67"/>
        <end position="80"/>
    </location>
</feature>
<feature type="domain" description="Microspherule protein N-terminal" evidence="2">
    <location>
        <begin position="308"/>
        <end position="432"/>
    </location>
</feature>
<dbReference type="InterPro" id="IPR037912">
    <property type="entry name" value="MCRS1"/>
</dbReference>
<dbReference type="AlphaFoldDB" id="A0A1W0WMC1"/>
<dbReference type="PANTHER" id="PTHR13233:SF0">
    <property type="entry name" value="MICROSPHERULE PROTEIN 1"/>
    <property type="match status" value="1"/>
</dbReference>
<comment type="caution">
    <text evidence="3">The sequence shown here is derived from an EMBL/GenBank/DDBJ whole genome shotgun (WGS) entry which is preliminary data.</text>
</comment>
<dbReference type="OrthoDB" id="10262769at2759"/>
<feature type="compositionally biased region" description="Basic residues" evidence="1">
    <location>
        <begin position="192"/>
        <end position="202"/>
    </location>
</feature>
<evidence type="ECO:0000259" key="2">
    <source>
        <dbReference type="Pfam" id="PF13325"/>
    </source>
</evidence>
<feature type="compositionally biased region" description="Acidic residues" evidence="1">
    <location>
        <begin position="8"/>
        <end position="41"/>
    </location>
</feature>
<proteinExistence type="predicted"/>
<dbReference type="Proteomes" id="UP000192578">
    <property type="component" value="Unassembled WGS sequence"/>
</dbReference>
<feature type="compositionally biased region" description="Low complexity" evidence="1">
    <location>
        <begin position="94"/>
        <end position="112"/>
    </location>
</feature>
<dbReference type="PANTHER" id="PTHR13233">
    <property type="entry name" value="MICROSPHERULE PROTEIN 1"/>
    <property type="match status" value="1"/>
</dbReference>
<evidence type="ECO:0000256" key="1">
    <source>
        <dbReference type="SAM" id="MobiDB-lite"/>
    </source>
</evidence>
<protein>
    <recommendedName>
        <fullName evidence="2">Microspherule protein N-terminal domain-containing protein</fullName>
    </recommendedName>
</protein>
<evidence type="ECO:0000313" key="3">
    <source>
        <dbReference type="EMBL" id="OQV16339.1"/>
    </source>
</evidence>
<dbReference type="GO" id="GO:0045944">
    <property type="term" value="P:positive regulation of transcription by RNA polymerase II"/>
    <property type="evidence" value="ECO:0007669"/>
    <property type="project" value="TreeGrafter"/>
</dbReference>
<gene>
    <name evidence="3" type="ORF">BV898_09484</name>
</gene>
<dbReference type="GO" id="GO:0044545">
    <property type="term" value="C:NSL complex"/>
    <property type="evidence" value="ECO:0007669"/>
    <property type="project" value="TreeGrafter"/>
</dbReference>
<dbReference type="Pfam" id="PF13325">
    <property type="entry name" value="MCRS_N"/>
    <property type="match status" value="1"/>
</dbReference>
<reference evidence="4" key="1">
    <citation type="submission" date="2017-01" db="EMBL/GenBank/DDBJ databases">
        <title>Comparative genomics of anhydrobiosis in the tardigrade Hypsibius dujardini.</title>
        <authorList>
            <person name="Yoshida Y."/>
            <person name="Koutsovoulos G."/>
            <person name="Laetsch D."/>
            <person name="Stevens L."/>
            <person name="Kumar S."/>
            <person name="Horikawa D."/>
            <person name="Ishino K."/>
            <person name="Komine S."/>
            <person name="Tomita M."/>
            <person name="Blaxter M."/>
            <person name="Arakawa K."/>
        </authorList>
    </citation>
    <scope>NUCLEOTIDE SEQUENCE [LARGE SCALE GENOMIC DNA]</scope>
    <source>
        <strain evidence="4">Z151</strain>
    </source>
</reference>
<evidence type="ECO:0000313" key="4">
    <source>
        <dbReference type="Proteomes" id="UP000192578"/>
    </source>
</evidence>